<protein>
    <submittedName>
        <fullName evidence="1">Uncharacterized protein</fullName>
    </submittedName>
</protein>
<dbReference type="KEGG" id="das:Daes_2383"/>
<accession>E6VU81</accession>
<evidence type="ECO:0000313" key="1">
    <source>
        <dbReference type="EMBL" id="ADU63388.1"/>
    </source>
</evidence>
<evidence type="ECO:0000313" key="2">
    <source>
        <dbReference type="Proteomes" id="UP000002191"/>
    </source>
</evidence>
<reference evidence="2" key="1">
    <citation type="submission" date="2010-12" db="EMBL/GenBank/DDBJ databases">
        <title>Complete sequence of Desulfovibrio aespoeensis Aspo-2.</title>
        <authorList>
            <consortium name="US DOE Joint Genome Institute"/>
            <person name="Lucas S."/>
            <person name="Copeland A."/>
            <person name="Lapidus A."/>
            <person name="Cheng J.-F."/>
            <person name="Goodwin L."/>
            <person name="Pitluck S."/>
            <person name="Chertkov O."/>
            <person name="Misra M."/>
            <person name="Detter J.C."/>
            <person name="Han C."/>
            <person name="Tapia R."/>
            <person name="Land M."/>
            <person name="Hauser L."/>
            <person name="Kyrpides N."/>
            <person name="Ivanova N."/>
            <person name="Ovchinnikova G."/>
            <person name="Pedersen K."/>
            <person name="Jagevall S."/>
            <person name="Hazen T."/>
            <person name="Woyke T."/>
        </authorList>
    </citation>
    <scope>NUCLEOTIDE SEQUENCE [LARGE SCALE GENOMIC DNA]</scope>
    <source>
        <strain evidence="2">ATCC 700646 / DSM 10631 / Aspo-2</strain>
    </source>
</reference>
<sequence>MNYAQYTLTDLGYRAPVAGIDPLPEIWGLSNRDEERFEHKGFLGYPQTHAWMAEHDGRVLAAFEAEQDAGGVPVPAEDVPSLLMADYGWPAGTALGADGLPVAVE</sequence>
<dbReference type="EMBL" id="CP002431">
    <property type="protein sequence ID" value="ADU63388.1"/>
    <property type="molecule type" value="Genomic_DNA"/>
</dbReference>
<dbReference type="AlphaFoldDB" id="E6VU81"/>
<dbReference type="RefSeq" id="WP_013515300.1">
    <property type="nucleotide sequence ID" value="NC_014844.1"/>
</dbReference>
<name>E6VU81_PSEA9</name>
<dbReference type="Proteomes" id="UP000002191">
    <property type="component" value="Chromosome"/>
</dbReference>
<organism evidence="1 2">
    <name type="scientific">Pseudodesulfovibrio aespoeensis (strain ATCC 700646 / DSM 10631 / Aspo-2)</name>
    <name type="common">Desulfovibrio aespoeensis</name>
    <dbReference type="NCBI Taxonomy" id="643562"/>
    <lineage>
        <taxon>Bacteria</taxon>
        <taxon>Pseudomonadati</taxon>
        <taxon>Thermodesulfobacteriota</taxon>
        <taxon>Desulfovibrionia</taxon>
        <taxon>Desulfovibrionales</taxon>
        <taxon>Desulfovibrionaceae</taxon>
    </lineage>
</organism>
<proteinExistence type="predicted"/>
<dbReference type="STRING" id="643562.Daes_2383"/>
<gene>
    <name evidence="1" type="ordered locus">Daes_2383</name>
</gene>
<dbReference type="HOGENOM" id="CLU_2232204_0_0_7"/>
<reference evidence="1 2" key="2">
    <citation type="journal article" date="2014" name="Genome Announc.">
        <title>Complete Genome Sequence of the Subsurface, Mesophilic Sulfate-Reducing Bacterium Desulfovibrio aespoeensis Aspo-2.</title>
        <authorList>
            <person name="Pedersen K."/>
            <person name="Bengtsson A."/>
            <person name="Edlund J."/>
            <person name="Rabe L."/>
            <person name="Hazen T."/>
            <person name="Chakraborty R."/>
            <person name="Goodwin L."/>
            <person name="Shapiro N."/>
        </authorList>
    </citation>
    <scope>NUCLEOTIDE SEQUENCE [LARGE SCALE GENOMIC DNA]</scope>
    <source>
        <strain evidence="2">ATCC 700646 / DSM 10631 / Aspo-2</strain>
    </source>
</reference>
<keyword evidence="2" id="KW-1185">Reference proteome</keyword>